<protein>
    <recommendedName>
        <fullName evidence="11">Glycosyltransferase RgtA/B/C/D-like domain-containing protein</fullName>
    </recommendedName>
</protein>
<reference evidence="10" key="1">
    <citation type="journal article" date="2019" name="Int. J. Syst. Evol. Microbiol.">
        <title>The Global Catalogue of Microorganisms (GCM) 10K type strain sequencing project: providing services to taxonomists for standard genome sequencing and annotation.</title>
        <authorList>
            <consortium name="The Broad Institute Genomics Platform"/>
            <consortium name="The Broad Institute Genome Sequencing Center for Infectious Disease"/>
            <person name="Wu L."/>
            <person name="Ma J."/>
        </authorList>
    </citation>
    <scope>NUCLEOTIDE SEQUENCE [LARGE SCALE GENOMIC DNA]</scope>
    <source>
        <strain evidence="10">CGMCC 1.16275</strain>
    </source>
</reference>
<evidence type="ECO:0000256" key="6">
    <source>
        <dbReference type="ARBA" id="ARBA00022989"/>
    </source>
</evidence>
<keyword evidence="4" id="KW-0808">Transferase</keyword>
<dbReference type="PANTHER" id="PTHR33908">
    <property type="entry name" value="MANNOSYLTRANSFERASE YKCB-RELATED"/>
    <property type="match status" value="1"/>
</dbReference>
<comment type="caution">
    <text evidence="9">The sequence shown here is derived from an EMBL/GenBank/DDBJ whole genome shotgun (WGS) entry which is preliminary data.</text>
</comment>
<keyword evidence="3" id="KW-0328">Glycosyltransferase</keyword>
<evidence type="ECO:0000256" key="3">
    <source>
        <dbReference type="ARBA" id="ARBA00022676"/>
    </source>
</evidence>
<dbReference type="PANTHER" id="PTHR33908:SF11">
    <property type="entry name" value="MEMBRANE PROTEIN"/>
    <property type="match status" value="1"/>
</dbReference>
<proteinExistence type="predicted"/>
<accession>A0ABW4I316</accession>
<dbReference type="Proteomes" id="UP001597115">
    <property type="component" value="Unassembled WGS sequence"/>
</dbReference>
<sequence>MPGIETLPPPRLRAWIAIIALCGLILRIAAARGSLWLDEAWSAVLAHQVQTPLGVFVQINHDNNHHLNSLWLQFVGLGAPPLVARALSIAAGTLAVFVAGLIGARRGPAAGIATALLFAVSPVMVNLGSEARGYAPMMLMVLIAIWYVDRFLDGEPEADRPATLAICFFVGALFQLTMAFMACALVGWVLLALWRRDGWRIAIGRTARLLGPACGALLLAVGIVFAPVLMGGAEFRLGSIAPFSFSDLGIGLRTMLGYTLGLPALLLALVGALALAMRTPRLAFYALALIAFPLAIVVLRPVNAGHARYYLLIGMALLLLVGEALPALLRRSRPAAIGAILVLGTACLASDLALIRDGRGDVAPAVDALAVRAPQGAHVGVVRESGLALMEVAAAEGRYPIRVDNACRSARFVFTEWFEGEAPDRFATRLCGAGLRAITSARSRGPSGQNWTLYERVG</sequence>
<feature type="transmembrane region" description="Helical" evidence="8">
    <location>
        <begin position="109"/>
        <end position="127"/>
    </location>
</feature>
<keyword evidence="10" id="KW-1185">Reference proteome</keyword>
<gene>
    <name evidence="9" type="ORF">ACFSCW_07645</name>
</gene>
<evidence type="ECO:0000256" key="8">
    <source>
        <dbReference type="SAM" id="Phobius"/>
    </source>
</evidence>
<keyword evidence="6 8" id="KW-1133">Transmembrane helix</keyword>
<dbReference type="InterPro" id="IPR050297">
    <property type="entry name" value="LipidA_mod_glycosyltrf_83"/>
</dbReference>
<evidence type="ECO:0000313" key="9">
    <source>
        <dbReference type="EMBL" id="MFD1611670.1"/>
    </source>
</evidence>
<feature type="transmembrane region" description="Helical" evidence="8">
    <location>
        <begin position="256"/>
        <end position="276"/>
    </location>
</feature>
<dbReference type="EMBL" id="JBHUDY010000001">
    <property type="protein sequence ID" value="MFD1611670.1"/>
    <property type="molecule type" value="Genomic_DNA"/>
</dbReference>
<evidence type="ECO:0000256" key="2">
    <source>
        <dbReference type="ARBA" id="ARBA00022475"/>
    </source>
</evidence>
<keyword evidence="7 8" id="KW-0472">Membrane</keyword>
<evidence type="ECO:0008006" key="11">
    <source>
        <dbReference type="Google" id="ProtNLM"/>
    </source>
</evidence>
<feature type="transmembrane region" description="Helical" evidence="8">
    <location>
        <begin position="282"/>
        <end position="302"/>
    </location>
</feature>
<keyword evidence="5 8" id="KW-0812">Transmembrane</keyword>
<feature type="transmembrane region" description="Helical" evidence="8">
    <location>
        <begin position="335"/>
        <end position="355"/>
    </location>
</feature>
<comment type="subcellular location">
    <subcellularLocation>
        <location evidence="1">Cell membrane</location>
        <topology evidence="1">Multi-pass membrane protein</topology>
    </subcellularLocation>
</comment>
<evidence type="ECO:0000256" key="4">
    <source>
        <dbReference type="ARBA" id="ARBA00022679"/>
    </source>
</evidence>
<evidence type="ECO:0000256" key="1">
    <source>
        <dbReference type="ARBA" id="ARBA00004651"/>
    </source>
</evidence>
<name>A0ABW4I316_9SPHN</name>
<evidence type="ECO:0000256" key="5">
    <source>
        <dbReference type="ARBA" id="ARBA00022692"/>
    </source>
</evidence>
<feature type="transmembrane region" description="Helical" evidence="8">
    <location>
        <begin position="164"/>
        <end position="190"/>
    </location>
</feature>
<feature type="transmembrane region" description="Helical" evidence="8">
    <location>
        <begin position="309"/>
        <end position="329"/>
    </location>
</feature>
<feature type="transmembrane region" description="Helical" evidence="8">
    <location>
        <begin position="82"/>
        <end position="102"/>
    </location>
</feature>
<keyword evidence="2" id="KW-1003">Cell membrane</keyword>
<dbReference type="RefSeq" id="WP_380888254.1">
    <property type="nucleotide sequence ID" value="NZ_JBHUDY010000001.1"/>
</dbReference>
<feature type="transmembrane region" description="Helical" evidence="8">
    <location>
        <begin position="210"/>
        <end position="235"/>
    </location>
</feature>
<organism evidence="9 10">
    <name type="scientific">Sphingomonas tabacisoli</name>
    <dbReference type="NCBI Taxonomy" id="2249466"/>
    <lineage>
        <taxon>Bacteria</taxon>
        <taxon>Pseudomonadati</taxon>
        <taxon>Pseudomonadota</taxon>
        <taxon>Alphaproteobacteria</taxon>
        <taxon>Sphingomonadales</taxon>
        <taxon>Sphingomonadaceae</taxon>
        <taxon>Sphingomonas</taxon>
    </lineage>
</organism>
<evidence type="ECO:0000313" key="10">
    <source>
        <dbReference type="Proteomes" id="UP001597115"/>
    </source>
</evidence>
<feature type="transmembrane region" description="Helical" evidence="8">
    <location>
        <begin position="12"/>
        <end position="30"/>
    </location>
</feature>
<evidence type="ECO:0000256" key="7">
    <source>
        <dbReference type="ARBA" id="ARBA00023136"/>
    </source>
</evidence>